<comment type="subcellular location">
    <subcellularLocation>
        <location evidence="1">Cell membrane</location>
        <topology evidence="1">Multi-pass membrane protein</topology>
    </subcellularLocation>
</comment>
<evidence type="ECO:0000256" key="6">
    <source>
        <dbReference type="ARBA" id="ARBA00022692"/>
    </source>
</evidence>
<dbReference type="CDD" id="cd06579">
    <property type="entry name" value="TM_PBP1_transp_AraH_like"/>
    <property type="match status" value="1"/>
</dbReference>
<feature type="transmembrane region" description="Helical" evidence="11">
    <location>
        <begin position="32"/>
        <end position="53"/>
    </location>
</feature>
<keyword evidence="7 11" id="KW-1133">Transmembrane helix</keyword>
<reference evidence="12 13" key="2">
    <citation type="submission" date="2018-09" db="EMBL/GenBank/DDBJ databases">
        <title>Genome of Sphaerochaeta halotolerans strain 4-11.</title>
        <authorList>
            <person name="Nazina T.N."/>
            <person name="Sokolova D.S."/>
        </authorList>
    </citation>
    <scope>NUCLEOTIDE SEQUENCE [LARGE SCALE GENOMIC DNA]</scope>
    <source>
        <strain evidence="12 13">4-11</strain>
    </source>
</reference>
<dbReference type="PANTHER" id="PTHR32196">
    <property type="entry name" value="ABC TRANSPORTER PERMEASE PROTEIN YPHD-RELATED-RELATED"/>
    <property type="match status" value="1"/>
</dbReference>
<dbReference type="Proteomes" id="UP000264002">
    <property type="component" value="Unassembled WGS sequence"/>
</dbReference>
<name>A0A372MJ32_9SPIR</name>
<evidence type="ECO:0000313" key="13">
    <source>
        <dbReference type="Proteomes" id="UP000264002"/>
    </source>
</evidence>
<accession>A0A372MJ32</accession>
<dbReference type="RefSeq" id="WP_117329215.1">
    <property type="nucleotide sequence ID" value="NZ_QUWK01000002.1"/>
</dbReference>
<feature type="transmembrane region" description="Helical" evidence="11">
    <location>
        <begin position="73"/>
        <end position="100"/>
    </location>
</feature>
<keyword evidence="3" id="KW-0813">Transport</keyword>
<reference evidence="13" key="1">
    <citation type="submission" date="2018-08" db="EMBL/GenBank/DDBJ databases">
        <authorList>
            <person name="Grouzdev D.S."/>
            <person name="Krutkina M.S."/>
        </authorList>
    </citation>
    <scope>NUCLEOTIDE SEQUENCE [LARGE SCALE GENOMIC DNA]</scope>
    <source>
        <strain evidence="13">4-11</strain>
    </source>
</reference>
<comment type="caution">
    <text evidence="12">The sequence shown here is derived from an EMBL/GenBank/DDBJ whole genome shotgun (WGS) entry which is preliminary data.</text>
</comment>
<keyword evidence="4" id="KW-1003">Cell membrane</keyword>
<feature type="transmembrane region" description="Helical" evidence="11">
    <location>
        <begin position="112"/>
        <end position="134"/>
    </location>
</feature>
<sequence length="345" mass="37888">MAEKRDLMTKSRLIDEMSVKNRLIEYFTQWEVLLSIIIVLVFIFFTTRTPYFLDWFNLMNATFQFSEKAIMALPMIFIIMCGDIDISIASIIALCAYVVGNAAQGGASIPSLIFLALLVGTLAGLFNGVMITALEMPAIAVTLATQSLFRGIAIGLLGDQARTDFPENFGFFGQQFIPGTIIPFEFVLYLVLVLLFAFILHKTTYGRRLYAIGNSAEAARFSGIKVKTMRVINFTVTGFFCGLTSILLASRILSVRSNIATGWDLEIITLVVLGGVAITGGKGSVYGVFIGSMLVGYLKFGMGLLKFSGTLMTIVIGLLLIIAVLLPRLLDMYKANRKLRLQQLG</sequence>
<dbReference type="PANTHER" id="PTHR32196:SF71">
    <property type="entry name" value="AUTOINDUCER 2 IMPORT SYSTEM PERMEASE PROTEIN LSRD"/>
    <property type="match status" value="1"/>
</dbReference>
<organism evidence="12 13">
    <name type="scientific">Sphaerochaeta halotolerans</name>
    <dbReference type="NCBI Taxonomy" id="2293840"/>
    <lineage>
        <taxon>Bacteria</taxon>
        <taxon>Pseudomonadati</taxon>
        <taxon>Spirochaetota</taxon>
        <taxon>Spirochaetia</taxon>
        <taxon>Spirochaetales</taxon>
        <taxon>Sphaerochaetaceae</taxon>
        <taxon>Sphaerochaeta</taxon>
    </lineage>
</organism>
<keyword evidence="8 11" id="KW-0472">Membrane</keyword>
<proteinExistence type="predicted"/>
<evidence type="ECO:0000256" key="2">
    <source>
        <dbReference type="ARBA" id="ARBA00011262"/>
    </source>
</evidence>
<evidence type="ECO:0000256" key="4">
    <source>
        <dbReference type="ARBA" id="ARBA00022475"/>
    </source>
</evidence>
<dbReference type="Pfam" id="PF02653">
    <property type="entry name" value="BPD_transp_2"/>
    <property type="match status" value="1"/>
</dbReference>
<gene>
    <name evidence="12" type="ORF">DYP60_02090</name>
</gene>
<dbReference type="GO" id="GO:0005886">
    <property type="term" value="C:plasma membrane"/>
    <property type="evidence" value="ECO:0007669"/>
    <property type="project" value="UniProtKB-SubCell"/>
</dbReference>
<evidence type="ECO:0000256" key="9">
    <source>
        <dbReference type="ARBA" id="ARBA00025439"/>
    </source>
</evidence>
<protein>
    <recommendedName>
        <fullName evidence="10">Autoinducer 2 import system permease protein LsrD</fullName>
    </recommendedName>
</protein>
<feature type="transmembrane region" description="Helical" evidence="11">
    <location>
        <begin position="176"/>
        <end position="200"/>
    </location>
</feature>
<dbReference type="EMBL" id="QUWK01000002">
    <property type="protein sequence ID" value="RFU95817.1"/>
    <property type="molecule type" value="Genomic_DNA"/>
</dbReference>
<dbReference type="AlphaFoldDB" id="A0A372MJ32"/>
<feature type="transmembrane region" description="Helical" evidence="11">
    <location>
        <begin position="231"/>
        <end position="253"/>
    </location>
</feature>
<keyword evidence="6 11" id="KW-0812">Transmembrane</keyword>
<comment type="function">
    <text evidence="9">Part of the ABC transporter complex LsrABCD involved in autoinducer 2 (AI-2) import. Probably responsible for the translocation of the substrate across the membrane.</text>
</comment>
<dbReference type="GO" id="GO:0022857">
    <property type="term" value="F:transmembrane transporter activity"/>
    <property type="evidence" value="ECO:0007669"/>
    <property type="project" value="InterPro"/>
</dbReference>
<evidence type="ECO:0000313" key="12">
    <source>
        <dbReference type="EMBL" id="RFU95817.1"/>
    </source>
</evidence>
<feature type="transmembrane region" description="Helical" evidence="11">
    <location>
        <begin position="311"/>
        <end position="330"/>
    </location>
</feature>
<comment type="subunit">
    <text evidence="2">The complex is composed of two ATP-binding proteins (LsrA), two transmembrane proteins (LsrC and LsrD) and a solute-binding protein (LsrB).</text>
</comment>
<keyword evidence="5" id="KW-0997">Cell inner membrane</keyword>
<evidence type="ECO:0000256" key="10">
    <source>
        <dbReference type="ARBA" id="ARBA00039381"/>
    </source>
</evidence>
<evidence type="ECO:0000256" key="8">
    <source>
        <dbReference type="ARBA" id="ARBA00023136"/>
    </source>
</evidence>
<evidence type="ECO:0000256" key="7">
    <source>
        <dbReference type="ARBA" id="ARBA00022989"/>
    </source>
</evidence>
<evidence type="ECO:0000256" key="11">
    <source>
        <dbReference type="SAM" id="Phobius"/>
    </source>
</evidence>
<evidence type="ECO:0000256" key="5">
    <source>
        <dbReference type="ARBA" id="ARBA00022519"/>
    </source>
</evidence>
<evidence type="ECO:0000256" key="1">
    <source>
        <dbReference type="ARBA" id="ARBA00004651"/>
    </source>
</evidence>
<keyword evidence="13" id="KW-1185">Reference proteome</keyword>
<dbReference type="InterPro" id="IPR001851">
    <property type="entry name" value="ABC_transp_permease"/>
</dbReference>
<evidence type="ECO:0000256" key="3">
    <source>
        <dbReference type="ARBA" id="ARBA00022448"/>
    </source>
</evidence>